<organism evidence="1 2">
    <name type="scientific">Argiope bruennichi</name>
    <name type="common">Wasp spider</name>
    <name type="synonym">Aranea bruennichi</name>
    <dbReference type="NCBI Taxonomy" id="94029"/>
    <lineage>
        <taxon>Eukaryota</taxon>
        <taxon>Metazoa</taxon>
        <taxon>Ecdysozoa</taxon>
        <taxon>Arthropoda</taxon>
        <taxon>Chelicerata</taxon>
        <taxon>Arachnida</taxon>
        <taxon>Araneae</taxon>
        <taxon>Araneomorphae</taxon>
        <taxon>Entelegynae</taxon>
        <taxon>Araneoidea</taxon>
        <taxon>Araneidae</taxon>
        <taxon>Argiope</taxon>
    </lineage>
</organism>
<reference evidence="1" key="1">
    <citation type="journal article" date="2020" name="bioRxiv">
        <title>Chromosome-level reference genome of the European wasp spider Argiope bruennichi: a resource for studies on range expansion and evolutionary adaptation.</title>
        <authorList>
            <person name="Sheffer M.M."/>
            <person name="Hoppe A."/>
            <person name="Krehenwinkel H."/>
            <person name="Uhl G."/>
            <person name="Kuss A.W."/>
            <person name="Jensen L."/>
            <person name="Jensen C."/>
            <person name="Gillespie R.G."/>
            <person name="Hoff K.J."/>
            <person name="Prost S."/>
        </authorList>
    </citation>
    <scope>NUCLEOTIDE SEQUENCE</scope>
</reference>
<proteinExistence type="predicted"/>
<dbReference type="AlphaFoldDB" id="A0A8T0FQW7"/>
<name>A0A8T0FQW7_ARGBR</name>
<protein>
    <submittedName>
        <fullName evidence="1">Uncharacterized protein</fullName>
    </submittedName>
</protein>
<reference evidence="1" key="2">
    <citation type="submission" date="2020-06" db="EMBL/GenBank/DDBJ databases">
        <authorList>
            <person name="Sheffer M."/>
        </authorList>
    </citation>
    <scope>NUCLEOTIDE SEQUENCE</scope>
</reference>
<evidence type="ECO:0000313" key="2">
    <source>
        <dbReference type="Proteomes" id="UP000807504"/>
    </source>
</evidence>
<gene>
    <name evidence="1" type="ORF">HNY73_004973</name>
</gene>
<sequence length="95" mass="10837">MVGFHQGFVIYAVTSCSLFCSNIIELASSEYYLETRHAETEASSLTEGDMIRIVLKCTVNISLFRKCSAMLKGRLYFNIAMDRYNSFGQNHMQSF</sequence>
<evidence type="ECO:0000313" key="1">
    <source>
        <dbReference type="EMBL" id="KAF8793501.1"/>
    </source>
</evidence>
<comment type="caution">
    <text evidence="1">The sequence shown here is derived from an EMBL/GenBank/DDBJ whole genome shotgun (WGS) entry which is preliminary data.</text>
</comment>
<dbReference type="EMBL" id="JABXBU010000003">
    <property type="protein sequence ID" value="KAF8793501.1"/>
    <property type="molecule type" value="Genomic_DNA"/>
</dbReference>
<dbReference type="Proteomes" id="UP000807504">
    <property type="component" value="Unassembled WGS sequence"/>
</dbReference>
<keyword evidence="2" id="KW-1185">Reference proteome</keyword>
<accession>A0A8T0FQW7</accession>